<evidence type="ECO:0000313" key="8">
    <source>
        <dbReference type="Proteomes" id="UP000600799"/>
    </source>
</evidence>
<accession>A0ABS0HK42</accession>
<evidence type="ECO:0000256" key="3">
    <source>
        <dbReference type="ARBA" id="ARBA00022801"/>
    </source>
</evidence>
<evidence type="ECO:0000256" key="5">
    <source>
        <dbReference type="SAM" id="SignalP"/>
    </source>
</evidence>
<gene>
    <name evidence="7" type="ORF">I2488_15255</name>
</gene>
<dbReference type="SUPFAM" id="SSF49899">
    <property type="entry name" value="Concanavalin A-like lectins/glucanases"/>
    <property type="match status" value="1"/>
</dbReference>
<dbReference type="CDD" id="cd16025">
    <property type="entry name" value="PAS_like"/>
    <property type="match status" value="1"/>
</dbReference>
<dbReference type="InterPro" id="IPR000917">
    <property type="entry name" value="Sulfatase_N"/>
</dbReference>
<sequence>MRAVRSALRLSAHKRRLCGASAIVALLAPSFVLAQDAAADPLAGKVGKTVQESHAPTWPSQPQAPKGAPNVLVILTDDVGFGVTSAFGGPVPTATFDALAQTGLRYNRFNTTALCSPTRASLLTGRLPQNVDMGNVTNLPTGYDGYTTVIPDSAATVAEVLKENGFNTAMFGKSHLTPEWQSSAAGPFNQWPTGLGFEYFYGFLSADTSMWQPSIVENTLPVEPPHDDPNYFFEKDMADHAIKWMRTQQAAAPDKPFFMYYAPGIAHTPHHAPKDWLDKFKGKFDQGWDKLREETFARQKRMGIIPANSQLSPRPASLPAWDSLSADQKKLYARLMEAYAASVSYSDFQTGRLIDAIRETGELDNTLIVYIQGDNGSSAEGGPEGLLYEQSTITGRRETMAEKMAHIDDIGGPKLYNHFPAAWAWATNSPFPWWKQVASQAGGVRNGMVVSWPKRITDKGAFRSQYAHVSDIAPTVLEAVGIKSPEVVKGVPQKPVDGISLAYTFQQGSAPSARRMQIYEMMENFGIYKDGWMAGTLPKRAAWEAGAAGDRKLTVGPDQREWSLFNLDTDFTTAKDLAKKDPAKLKEMQDLFWAEAAKNNILPIHDYSQGTQGRPSLGAYRTSFTYRPGAATIAEDAAPHTIGKSFRIDADVTAGSSTKGVMIAQGGRFGGYSFYMKDGKPVFHYNAVGADAFTVAADSALADGAHTLSAEFSADTATPGTPGTLTLYVDGKAVGSGRLGRTVAGWLSHTEGLDIGLDRISAVSPDYRVEDSAFTGELREVRVSIK</sequence>
<dbReference type="Pfam" id="PF00884">
    <property type="entry name" value="Sulfatase"/>
    <property type="match status" value="1"/>
</dbReference>
<evidence type="ECO:0000256" key="1">
    <source>
        <dbReference type="ARBA" id="ARBA00008779"/>
    </source>
</evidence>
<keyword evidence="3" id="KW-0378">Hydrolase</keyword>
<keyword evidence="8" id="KW-1185">Reference proteome</keyword>
<comment type="caution">
    <text evidence="7">The sequence shown here is derived from an EMBL/GenBank/DDBJ whole genome shotgun (WGS) entry which is preliminary data.</text>
</comment>
<proteinExistence type="inferred from homology"/>
<dbReference type="Gene3D" id="3.30.1120.10">
    <property type="match status" value="1"/>
</dbReference>
<evidence type="ECO:0000313" key="7">
    <source>
        <dbReference type="EMBL" id="MBF9152364.1"/>
    </source>
</evidence>
<dbReference type="RefSeq" id="WP_196276668.1">
    <property type="nucleotide sequence ID" value="NZ_JADQDC010000011.1"/>
</dbReference>
<feature type="domain" description="Sulfatase N-terminal" evidence="6">
    <location>
        <begin position="69"/>
        <end position="482"/>
    </location>
</feature>
<dbReference type="InterPro" id="IPR050738">
    <property type="entry name" value="Sulfatase"/>
</dbReference>
<dbReference type="Proteomes" id="UP000600799">
    <property type="component" value="Unassembled WGS sequence"/>
</dbReference>
<dbReference type="PANTHER" id="PTHR42693">
    <property type="entry name" value="ARYLSULFATASE FAMILY MEMBER"/>
    <property type="match status" value="1"/>
</dbReference>
<keyword evidence="4" id="KW-0106">Calcium</keyword>
<protein>
    <submittedName>
        <fullName evidence="7">Arylsulfatase</fullName>
    </submittedName>
</protein>
<organism evidence="7 8">
    <name type="scientific">Novosphingobium jiangmenense</name>
    <dbReference type="NCBI Taxonomy" id="2791981"/>
    <lineage>
        <taxon>Bacteria</taxon>
        <taxon>Pseudomonadati</taxon>
        <taxon>Pseudomonadota</taxon>
        <taxon>Alphaproteobacteria</taxon>
        <taxon>Sphingomonadales</taxon>
        <taxon>Sphingomonadaceae</taxon>
        <taxon>Novosphingobium</taxon>
    </lineage>
</organism>
<dbReference type="Gene3D" id="2.60.120.200">
    <property type="match status" value="1"/>
</dbReference>
<evidence type="ECO:0000259" key="6">
    <source>
        <dbReference type="Pfam" id="PF00884"/>
    </source>
</evidence>
<dbReference type="EMBL" id="JADQDC010000011">
    <property type="protein sequence ID" value="MBF9152364.1"/>
    <property type="molecule type" value="Genomic_DNA"/>
</dbReference>
<dbReference type="InterPro" id="IPR017850">
    <property type="entry name" value="Alkaline_phosphatase_core_sf"/>
</dbReference>
<dbReference type="PANTHER" id="PTHR42693:SF43">
    <property type="entry name" value="BLL2667 PROTEIN"/>
    <property type="match status" value="1"/>
</dbReference>
<dbReference type="InterPro" id="IPR013320">
    <property type="entry name" value="ConA-like_dom_sf"/>
</dbReference>
<dbReference type="InterPro" id="IPR024607">
    <property type="entry name" value="Sulfatase_CS"/>
</dbReference>
<keyword evidence="5" id="KW-0732">Signal</keyword>
<dbReference type="PROSITE" id="PS00523">
    <property type="entry name" value="SULFATASE_1"/>
    <property type="match status" value="1"/>
</dbReference>
<dbReference type="SUPFAM" id="SSF53649">
    <property type="entry name" value="Alkaline phosphatase-like"/>
    <property type="match status" value="1"/>
</dbReference>
<reference evidence="7 8" key="1">
    <citation type="submission" date="2020-11" db="EMBL/GenBank/DDBJ databases">
        <title>The genome sequence of Novosphingobium sp. 1Y9A.</title>
        <authorList>
            <person name="Liu Y."/>
        </authorList>
    </citation>
    <scope>NUCLEOTIDE SEQUENCE [LARGE SCALE GENOMIC DNA]</scope>
    <source>
        <strain evidence="7 8">1Y9A</strain>
    </source>
</reference>
<feature type="signal peptide" evidence="5">
    <location>
        <begin position="1"/>
        <end position="34"/>
    </location>
</feature>
<feature type="chain" id="PRO_5047092522" evidence="5">
    <location>
        <begin position="35"/>
        <end position="786"/>
    </location>
</feature>
<comment type="similarity">
    <text evidence="1">Belongs to the sulfatase family.</text>
</comment>
<evidence type="ECO:0000256" key="2">
    <source>
        <dbReference type="ARBA" id="ARBA00022723"/>
    </source>
</evidence>
<keyword evidence="2" id="KW-0479">Metal-binding</keyword>
<dbReference type="Gene3D" id="3.40.720.10">
    <property type="entry name" value="Alkaline Phosphatase, subunit A"/>
    <property type="match status" value="1"/>
</dbReference>
<name>A0ABS0HK42_9SPHN</name>
<evidence type="ECO:0000256" key="4">
    <source>
        <dbReference type="ARBA" id="ARBA00022837"/>
    </source>
</evidence>